<comment type="caution">
    <text evidence="3">The sequence shown here is derived from an EMBL/GenBank/DDBJ whole genome shotgun (WGS) entry which is preliminary data.</text>
</comment>
<evidence type="ECO:0000313" key="4">
    <source>
        <dbReference type="Proteomes" id="UP000070188"/>
    </source>
</evidence>
<dbReference type="Gene3D" id="3.30.200.20">
    <property type="entry name" value="Phosphorylase Kinase, domain 1"/>
    <property type="match status" value="1"/>
</dbReference>
<feature type="region of interest" description="Disordered" evidence="1">
    <location>
        <begin position="326"/>
        <end position="345"/>
    </location>
</feature>
<protein>
    <recommendedName>
        <fullName evidence="5">Serine/threonine protein kinase</fullName>
    </recommendedName>
</protein>
<feature type="region of interest" description="Disordered" evidence="1">
    <location>
        <begin position="488"/>
        <end position="507"/>
    </location>
</feature>
<proteinExistence type="predicted"/>
<dbReference type="AlphaFoldDB" id="A0A132MKL7"/>
<dbReference type="InterPro" id="IPR011009">
    <property type="entry name" value="Kinase-like_dom_sf"/>
</dbReference>
<dbReference type="Gene3D" id="1.10.510.10">
    <property type="entry name" value="Transferase(Phosphotransferase) domain 1"/>
    <property type="match status" value="1"/>
</dbReference>
<evidence type="ECO:0000256" key="2">
    <source>
        <dbReference type="SAM" id="Phobius"/>
    </source>
</evidence>
<reference evidence="4" key="1">
    <citation type="submission" date="2015-04" db="EMBL/GenBank/DDBJ databases">
        <title>Physiological reanalysis, assessment of diazotrophy, and genome sequences of multiple isolates of Streptomyces thermoautotrophicus.</title>
        <authorList>
            <person name="MacKellar D.C."/>
            <person name="Lieber L."/>
            <person name="Norman J."/>
            <person name="Bolger A."/>
            <person name="Tobin C."/>
            <person name="Murray J.W."/>
            <person name="Chang R."/>
            <person name="Ford T."/>
            <person name="Nguyen P.Q."/>
            <person name="Woodward J."/>
            <person name="Permingeat H."/>
            <person name="Joshi N.S."/>
            <person name="Silver P.A."/>
            <person name="Usadel B."/>
            <person name="Rutherford A.W."/>
            <person name="Friesen M."/>
            <person name="Prell J."/>
        </authorList>
    </citation>
    <scope>NUCLEOTIDE SEQUENCE [LARGE SCALE GENOMIC DNA]</scope>
    <source>
        <strain evidence="4">H1</strain>
    </source>
</reference>
<keyword evidence="2" id="KW-0472">Membrane</keyword>
<dbReference type="CDD" id="cd13973">
    <property type="entry name" value="PK_MviN-like"/>
    <property type="match status" value="1"/>
</dbReference>
<organism evidence="3 4">
    <name type="scientific">Carbonactinospora thermoautotrophica</name>
    <dbReference type="NCBI Taxonomy" id="1469144"/>
    <lineage>
        <taxon>Bacteria</taxon>
        <taxon>Bacillati</taxon>
        <taxon>Actinomycetota</taxon>
        <taxon>Actinomycetes</taxon>
        <taxon>Kitasatosporales</taxon>
        <taxon>Carbonactinosporaceae</taxon>
        <taxon>Carbonactinospora</taxon>
    </lineage>
</organism>
<keyword evidence="2" id="KW-1133">Transmembrane helix</keyword>
<evidence type="ECO:0000313" key="3">
    <source>
        <dbReference type="EMBL" id="KWW98400.1"/>
    </source>
</evidence>
<name>A0A132MKL7_9ACTN</name>
<dbReference type="PATRIC" id="fig|1469144.10.peg.90"/>
<dbReference type="Proteomes" id="UP000070188">
    <property type="component" value="Unassembled WGS sequence"/>
</dbReference>
<dbReference type="RefSeq" id="WP_066883101.1">
    <property type="nucleotide sequence ID" value="NZ_LAXD01000001.1"/>
</dbReference>
<accession>A0A132MKL7</accession>
<dbReference type="STRING" id="1469144.LI90_20"/>
<feature type="transmembrane region" description="Helical" evidence="2">
    <location>
        <begin position="298"/>
        <end position="320"/>
    </location>
</feature>
<sequence length="507" mass="53492">MQPITVESGSRLADRYRLEEELEVSDNCAVWRAVDEKLSRPVGVRIVPLGHPRAQAMVEAARAAALVGDPRFLQVLDANDDGEVVYVVTEWAAGAVSLARLLAEDTLPAADAVGIAEEVAGALAAAHAAGQHHLRLDPGVVWRTETGQIKVAGLMIEAALHGVTSPDPALTDTRAIASLLYAMLTGRWPGQAAHGLQAAPQMDGRVCSPRQVRAGVPIPLDQVTMQALVDTPPSGLVPLRTPEELAAALAMVPRPEPEPDYVVPSVPVVNGTGRPVPGVSRVPVARPRSRRVGQLTRLAVAGVLLAGLGLLGWQIGAAFFRPLGGADQPDAGGQQQQQQVAPAPQGKELKIQDAALFDPFGSGRTGGGAPEDMYDGNGRTAFYTAYYNYHPGTKNGTLGGTKPGTGMVFDLGSVQQVSSVHLELLGRGTTGLQIRVADESAGSRPRGLDDFRSVALEANAGDEVTVQLSRPVRTQYLLVWFTELPESDKPENTGKRQVGVAEITVKS</sequence>
<keyword evidence="2" id="KW-0812">Transmembrane</keyword>
<dbReference type="EMBL" id="LAXD01000001">
    <property type="protein sequence ID" value="KWW98400.1"/>
    <property type="molecule type" value="Genomic_DNA"/>
</dbReference>
<evidence type="ECO:0008006" key="5">
    <source>
        <dbReference type="Google" id="ProtNLM"/>
    </source>
</evidence>
<dbReference type="OrthoDB" id="9786339at2"/>
<evidence type="ECO:0000256" key="1">
    <source>
        <dbReference type="SAM" id="MobiDB-lite"/>
    </source>
</evidence>
<gene>
    <name evidence="3" type="ORF">LI90_20</name>
</gene>
<dbReference type="SUPFAM" id="SSF56112">
    <property type="entry name" value="Protein kinase-like (PK-like)"/>
    <property type="match status" value="1"/>
</dbReference>
<keyword evidence="4" id="KW-1185">Reference proteome</keyword>